<comment type="caution">
    <text evidence="1">The sequence shown here is derived from an EMBL/GenBank/DDBJ whole genome shotgun (WGS) entry which is preliminary data.</text>
</comment>
<evidence type="ECO:0000313" key="2">
    <source>
        <dbReference type="Proteomes" id="UP001314170"/>
    </source>
</evidence>
<accession>A0AAV1SFR6</accession>
<protein>
    <submittedName>
        <fullName evidence="1">Uncharacterized protein</fullName>
    </submittedName>
</protein>
<keyword evidence="2" id="KW-1185">Reference proteome</keyword>
<proteinExistence type="predicted"/>
<reference evidence="1 2" key="1">
    <citation type="submission" date="2024-01" db="EMBL/GenBank/DDBJ databases">
        <authorList>
            <person name="Waweru B."/>
        </authorList>
    </citation>
    <scope>NUCLEOTIDE SEQUENCE [LARGE SCALE GENOMIC DNA]</scope>
</reference>
<name>A0AAV1SFR6_9ROSI</name>
<dbReference type="EMBL" id="CAWUPB010001178">
    <property type="protein sequence ID" value="CAK7349905.1"/>
    <property type="molecule type" value="Genomic_DNA"/>
</dbReference>
<sequence>MEEEEERDLQEKLKGDELVVLLFDKEVEDASLSELSGVNKVGEAWEPFPGADSGALFRG</sequence>
<dbReference type="AlphaFoldDB" id="A0AAV1SFR6"/>
<evidence type="ECO:0000313" key="1">
    <source>
        <dbReference type="EMBL" id="CAK7349905.1"/>
    </source>
</evidence>
<organism evidence="1 2">
    <name type="scientific">Dovyalis caffra</name>
    <dbReference type="NCBI Taxonomy" id="77055"/>
    <lineage>
        <taxon>Eukaryota</taxon>
        <taxon>Viridiplantae</taxon>
        <taxon>Streptophyta</taxon>
        <taxon>Embryophyta</taxon>
        <taxon>Tracheophyta</taxon>
        <taxon>Spermatophyta</taxon>
        <taxon>Magnoliopsida</taxon>
        <taxon>eudicotyledons</taxon>
        <taxon>Gunneridae</taxon>
        <taxon>Pentapetalae</taxon>
        <taxon>rosids</taxon>
        <taxon>fabids</taxon>
        <taxon>Malpighiales</taxon>
        <taxon>Salicaceae</taxon>
        <taxon>Flacourtieae</taxon>
        <taxon>Dovyalis</taxon>
    </lineage>
</organism>
<gene>
    <name evidence="1" type="ORF">DCAF_LOCUS22628</name>
</gene>
<dbReference type="Proteomes" id="UP001314170">
    <property type="component" value="Unassembled WGS sequence"/>
</dbReference>